<reference evidence="2" key="1">
    <citation type="submission" date="2020-07" db="EMBL/GenBank/DDBJ databases">
        <authorList>
            <person name="Lin J."/>
        </authorList>
    </citation>
    <scope>NUCLEOTIDE SEQUENCE</scope>
</reference>
<sequence length="151" mass="16166">MGVGGHTHPHPHPHPNPNMMANMGGGQGFPAGMGQQHPMGMNAGPMGSSIPAAVQGLPAGAVPAGYYQPRMAAAAAAPEMNPYQQYMAALMQQQQQQQQQMMMNSMGYLPPPPMGYGYGRAPYMMPPPPHQRGEHYSNMFSDENPNSCSLM</sequence>
<gene>
    <name evidence="2" type="ORF">CB5_LOCUS306</name>
</gene>
<dbReference type="AlphaFoldDB" id="A0A6V7NET4"/>
<name>A0A6V7NET4_ANACO</name>
<protein>
    <submittedName>
        <fullName evidence="2">Uncharacterized protein</fullName>
    </submittedName>
</protein>
<feature type="region of interest" description="Disordered" evidence="1">
    <location>
        <begin position="1"/>
        <end position="36"/>
    </location>
</feature>
<evidence type="ECO:0000313" key="2">
    <source>
        <dbReference type="EMBL" id="CAD1817095.1"/>
    </source>
</evidence>
<organism evidence="2">
    <name type="scientific">Ananas comosus var. bracteatus</name>
    <name type="common">red pineapple</name>
    <dbReference type="NCBI Taxonomy" id="296719"/>
    <lineage>
        <taxon>Eukaryota</taxon>
        <taxon>Viridiplantae</taxon>
        <taxon>Streptophyta</taxon>
        <taxon>Embryophyta</taxon>
        <taxon>Tracheophyta</taxon>
        <taxon>Spermatophyta</taxon>
        <taxon>Magnoliopsida</taxon>
        <taxon>Liliopsida</taxon>
        <taxon>Poales</taxon>
        <taxon>Bromeliaceae</taxon>
        <taxon>Bromelioideae</taxon>
        <taxon>Ananas</taxon>
    </lineage>
</organism>
<accession>A0A6V7NET4</accession>
<evidence type="ECO:0000256" key="1">
    <source>
        <dbReference type="SAM" id="MobiDB-lite"/>
    </source>
</evidence>
<dbReference type="EMBL" id="LR862129">
    <property type="protein sequence ID" value="CAD1817095.1"/>
    <property type="molecule type" value="Genomic_DNA"/>
</dbReference>
<proteinExistence type="predicted"/>